<protein>
    <recommendedName>
        <fullName evidence="3">BTB domain-containing protein</fullName>
    </recommendedName>
</protein>
<dbReference type="AlphaFoldDB" id="A0AAV9VPH8"/>
<dbReference type="EMBL" id="JAVHJL010000013">
    <property type="protein sequence ID" value="KAK6495162.1"/>
    <property type="molecule type" value="Genomic_DNA"/>
</dbReference>
<keyword evidence="2" id="KW-1185">Reference proteome</keyword>
<sequence length="207" mass="23972">METPESTACPKLSFNNYQDSDMICILKFGDGSKEPMREYHLHQTLVCDYSDYFKIHCSFALSDADGRKIVHVFAIPSIFEKIFRWIYGDWDLSEWNDVDTILEALTYIFTYFEGPKMNDLRMKLLERLFSSKLQKEGDSQDTYTPWGLLNLVCSSAADWNDCEFLRKFLKAHTPEIKVPLDWLEKLATEPESVNGFLAALLIPKNQG</sequence>
<evidence type="ECO:0008006" key="3">
    <source>
        <dbReference type="Google" id="ProtNLM"/>
    </source>
</evidence>
<gene>
    <name evidence="1" type="ORF">TWF481_003190</name>
</gene>
<dbReference type="Proteomes" id="UP001370758">
    <property type="component" value="Unassembled WGS sequence"/>
</dbReference>
<accession>A0AAV9VPH8</accession>
<evidence type="ECO:0000313" key="1">
    <source>
        <dbReference type="EMBL" id="KAK6495162.1"/>
    </source>
</evidence>
<evidence type="ECO:0000313" key="2">
    <source>
        <dbReference type="Proteomes" id="UP001370758"/>
    </source>
</evidence>
<proteinExistence type="predicted"/>
<name>A0AAV9VPH8_9PEZI</name>
<comment type="caution">
    <text evidence="1">The sequence shown here is derived from an EMBL/GenBank/DDBJ whole genome shotgun (WGS) entry which is preliminary data.</text>
</comment>
<reference evidence="1 2" key="1">
    <citation type="submission" date="2023-08" db="EMBL/GenBank/DDBJ databases">
        <authorList>
            <person name="Palmer J.M."/>
        </authorList>
    </citation>
    <scope>NUCLEOTIDE SEQUENCE [LARGE SCALE GENOMIC DNA]</scope>
    <source>
        <strain evidence="1 2">TWF481</strain>
    </source>
</reference>
<organism evidence="1 2">
    <name type="scientific">Arthrobotrys musiformis</name>
    <dbReference type="NCBI Taxonomy" id="47236"/>
    <lineage>
        <taxon>Eukaryota</taxon>
        <taxon>Fungi</taxon>
        <taxon>Dikarya</taxon>
        <taxon>Ascomycota</taxon>
        <taxon>Pezizomycotina</taxon>
        <taxon>Orbiliomycetes</taxon>
        <taxon>Orbiliales</taxon>
        <taxon>Orbiliaceae</taxon>
        <taxon>Arthrobotrys</taxon>
    </lineage>
</organism>